<dbReference type="STRING" id="1770053.SAMN05216551_101566"/>
<gene>
    <name evidence="1" type="ORF">SAMN05216551_101566</name>
</gene>
<sequence length="311" mass="33399">MTSVTNPLPELPDDASPPDVFMTFVRRHRALLAASLPLDDGVAPVLVARPVAAKAVDTAAAPVVMLISPHPDDECLVGGLAMRLQRESGFQVVNVAATLGSNVARQAARWHELQRACATLAFDLVDAALPGRQPLTLARRGADPAGWRTDAARLAELFAQYRPQVVICPHGGDGSATHIGTHALTIDALRLHARPLCLAQSEFWGTLPLPNCLLELADRHVADMLRALVCHRKEVARNPYHLRLPAWLADSVRRGGESVFGAGSTPPSFAFGALYRFDWWDGSMLQPPAAPVAIDVAQPASRLLERLAVSG</sequence>
<dbReference type="EMBL" id="FNLO01000001">
    <property type="protein sequence ID" value="SDV46710.1"/>
    <property type="molecule type" value="Genomic_DNA"/>
</dbReference>
<dbReference type="AlphaFoldDB" id="A0A1H2PL12"/>
<keyword evidence="2" id="KW-1185">Reference proteome</keyword>
<accession>A0A1H2PL12</accession>
<dbReference type="SUPFAM" id="SSF102588">
    <property type="entry name" value="LmbE-like"/>
    <property type="match status" value="1"/>
</dbReference>
<organism evidence="1 2">
    <name type="scientific">Chitinasiproducens palmae</name>
    <dbReference type="NCBI Taxonomy" id="1770053"/>
    <lineage>
        <taxon>Bacteria</taxon>
        <taxon>Pseudomonadati</taxon>
        <taxon>Pseudomonadota</taxon>
        <taxon>Betaproteobacteria</taxon>
        <taxon>Burkholderiales</taxon>
        <taxon>Burkholderiaceae</taxon>
        <taxon>Chitinasiproducens</taxon>
    </lineage>
</organism>
<reference evidence="2" key="1">
    <citation type="submission" date="2016-09" db="EMBL/GenBank/DDBJ databases">
        <authorList>
            <person name="Varghese N."/>
            <person name="Submissions S."/>
        </authorList>
    </citation>
    <scope>NUCLEOTIDE SEQUENCE [LARGE SCALE GENOMIC DNA]</scope>
    <source>
        <strain evidence="2">JS23</strain>
    </source>
</reference>
<proteinExistence type="predicted"/>
<dbReference type="Proteomes" id="UP000243719">
    <property type="component" value="Unassembled WGS sequence"/>
</dbReference>
<dbReference type="InterPro" id="IPR003737">
    <property type="entry name" value="GlcNAc_PI_deacetylase-related"/>
</dbReference>
<dbReference type="InterPro" id="IPR024078">
    <property type="entry name" value="LmbE-like_dom_sf"/>
</dbReference>
<dbReference type="OrthoDB" id="116799at2"/>
<dbReference type="Gene3D" id="3.40.50.10320">
    <property type="entry name" value="LmbE-like"/>
    <property type="match status" value="1"/>
</dbReference>
<dbReference type="Pfam" id="PF02585">
    <property type="entry name" value="PIG-L"/>
    <property type="match status" value="1"/>
</dbReference>
<evidence type="ECO:0000313" key="2">
    <source>
        <dbReference type="Proteomes" id="UP000243719"/>
    </source>
</evidence>
<protein>
    <submittedName>
        <fullName evidence="1">GlcNAc-PI de-N-acetylase</fullName>
    </submittedName>
</protein>
<evidence type="ECO:0000313" key="1">
    <source>
        <dbReference type="EMBL" id="SDV46710.1"/>
    </source>
</evidence>
<name>A0A1H2PL12_9BURK</name>